<evidence type="ECO:0000256" key="4">
    <source>
        <dbReference type="ARBA" id="ARBA00022989"/>
    </source>
</evidence>
<accession>A0A2P5XRB2</accession>
<evidence type="ECO:0000256" key="3">
    <source>
        <dbReference type="ARBA" id="ARBA00022729"/>
    </source>
</evidence>
<dbReference type="Gene3D" id="3.80.10.10">
    <property type="entry name" value="Ribonuclease Inhibitor"/>
    <property type="match status" value="1"/>
</dbReference>
<evidence type="ECO:0000256" key="2">
    <source>
        <dbReference type="ARBA" id="ARBA00022692"/>
    </source>
</evidence>
<keyword evidence="3" id="KW-0732">Signal</keyword>
<evidence type="ECO:0000313" key="8">
    <source>
        <dbReference type="EMBL" id="PPS05836.1"/>
    </source>
</evidence>
<evidence type="ECO:0000256" key="7">
    <source>
        <dbReference type="ARBA" id="ARBA00023180"/>
    </source>
</evidence>
<evidence type="ECO:0000313" key="9">
    <source>
        <dbReference type="Proteomes" id="UP000239757"/>
    </source>
</evidence>
<keyword evidence="4" id="KW-1133">Transmembrane helix</keyword>
<dbReference type="SUPFAM" id="SSF52058">
    <property type="entry name" value="L domain-like"/>
    <property type="match status" value="1"/>
</dbReference>
<evidence type="ECO:0000256" key="5">
    <source>
        <dbReference type="ARBA" id="ARBA00023136"/>
    </source>
</evidence>
<dbReference type="InterPro" id="IPR032675">
    <property type="entry name" value="LRR_dom_sf"/>
</dbReference>
<keyword evidence="6" id="KW-0675">Receptor</keyword>
<dbReference type="EMBL" id="KZ664383">
    <property type="protein sequence ID" value="PPS05836.1"/>
    <property type="molecule type" value="Genomic_DNA"/>
</dbReference>
<gene>
    <name evidence="8" type="ORF">GOBAR_AA14825</name>
</gene>
<dbReference type="OrthoDB" id="994806at2759"/>
<reference evidence="8 9" key="1">
    <citation type="submission" date="2015-01" db="EMBL/GenBank/DDBJ databases">
        <title>Genome of allotetraploid Gossypium barbadense reveals genomic plasticity and fiber elongation in cotton evolution.</title>
        <authorList>
            <person name="Chen X."/>
            <person name="Liu X."/>
            <person name="Zhao B."/>
            <person name="Zheng H."/>
            <person name="Hu Y."/>
            <person name="Lu G."/>
            <person name="Yang C."/>
            <person name="Chen J."/>
            <person name="Shan C."/>
            <person name="Zhang L."/>
            <person name="Zhou Y."/>
            <person name="Wang L."/>
            <person name="Guo W."/>
            <person name="Bai Y."/>
            <person name="Ruan J."/>
            <person name="Shangguan X."/>
            <person name="Mao Y."/>
            <person name="Jiang J."/>
            <person name="Zhu Y."/>
            <person name="Lei J."/>
            <person name="Kang H."/>
            <person name="Chen S."/>
            <person name="He X."/>
            <person name="Wang R."/>
            <person name="Wang Y."/>
            <person name="Chen J."/>
            <person name="Wang L."/>
            <person name="Yu S."/>
            <person name="Wang B."/>
            <person name="Wei J."/>
            <person name="Song S."/>
            <person name="Lu X."/>
            <person name="Gao Z."/>
            <person name="Gu W."/>
            <person name="Deng X."/>
            <person name="Ma D."/>
            <person name="Wang S."/>
            <person name="Liang W."/>
            <person name="Fang L."/>
            <person name="Cai C."/>
            <person name="Zhu X."/>
            <person name="Zhou B."/>
            <person name="Zhang Y."/>
            <person name="Chen Z."/>
            <person name="Xu S."/>
            <person name="Zhu R."/>
            <person name="Wang S."/>
            <person name="Zhang T."/>
            <person name="Zhao G."/>
        </authorList>
    </citation>
    <scope>NUCLEOTIDE SEQUENCE [LARGE SCALE GENOMIC DNA]</scope>
    <source>
        <strain evidence="9">cv. Xinhai21</strain>
        <tissue evidence="8">Leaf</tissue>
    </source>
</reference>
<dbReference type="PANTHER" id="PTHR48061">
    <property type="entry name" value="LEUCINE-RICH REPEAT RECEPTOR PROTEIN KINASE EMS1-LIKE-RELATED"/>
    <property type="match status" value="1"/>
</dbReference>
<proteinExistence type="predicted"/>
<dbReference type="GO" id="GO:0016020">
    <property type="term" value="C:membrane"/>
    <property type="evidence" value="ECO:0007669"/>
    <property type="project" value="UniProtKB-SubCell"/>
</dbReference>
<comment type="subcellular location">
    <subcellularLocation>
        <location evidence="1">Membrane</location>
        <topology evidence="1">Single-pass type I membrane protein</topology>
    </subcellularLocation>
</comment>
<dbReference type="InterPro" id="IPR046956">
    <property type="entry name" value="RLP23-like"/>
</dbReference>
<sequence>MVHDTFPFWLEKLPSLKVLILRANRFYGTITKFDTERGFPKLRILDTASNNFSGDLSIAFLQSLKAMMQITNDDKAKLVYIGEQYYQDSVTIVNKGIEMLYQKVLTILTCLDLSNNSYASGLVVGLCIGYTVLNELGNKWVNKFKKGGKRNRTRCRRYLKQDMESRQRQSYLDELHRYLIHNMEWTDMRYMKNLGNDPNKINALASWHECITVNSFCIQVIVDFVVDNSVQVNDLYPPKLQVIACKWWHLK</sequence>
<keyword evidence="7" id="KW-0325">Glycoprotein</keyword>
<name>A0A2P5XRB2_GOSBA</name>
<keyword evidence="5" id="KW-0472">Membrane</keyword>
<evidence type="ECO:0000256" key="1">
    <source>
        <dbReference type="ARBA" id="ARBA00004479"/>
    </source>
</evidence>
<protein>
    <submittedName>
        <fullName evidence="8">Uncharacterized protein</fullName>
    </submittedName>
</protein>
<evidence type="ECO:0000256" key="6">
    <source>
        <dbReference type="ARBA" id="ARBA00023170"/>
    </source>
</evidence>
<keyword evidence="2" id="KW-0812">Transmembrane</keyword>
<dbReference type="PANTHER" id="PTHR48061:SF2">
    <property type="entry name" value="RECEPTOR LIKE PROTEIN 30-LIKE"/>
    <property type="match status" value="1"/>
</dbReference>
<dbReference type="AlphaFoldDB" id="A0A2P5XRB2"/>
<dbReference type="Proteomes" id="UP000239757">
    <property type="component" value="Unassembled WGS sequence"/>
</dbReference>
<organism evidence="8 9">
    <name type="scientific">Gossypium barbadense</name>
    <name type="common">Sea Island cotton</name>
    <name type="synonym">Hibiscus barbadensis</name>
    <dbReference type="NCBI Taxonomy" id="3634"/>
    <lineage>
        <taxon>Eukaryota</taxon>
        <taxon>Viridiplantae</taxon>
        <taxon>Streptophyta</taxon>
        <taxon>Embryophyta</taxon>
        <taxon>Tracheophyta</taxon>
        <taxon>Spermatophyta</taxon>
        <taxon>Magnoliopsida</taxon>
        <taxon>eudicotyledons</taxon>
        <taxon>Gunneridae</taxon>
        <taxon>Pentapetalae</taxon>
        <taxon>rosids</taxon>
        <taxon>malvids</taxon>
        <taxon>Malvales</taxon>
        <taxon>Malvaceae</taxon>
        <taxon>Malvoideae</taxon>
        <taxon>Gossypium</taxon>
    </lineage>
</organism>